<dbReference type="InterPro" id="IPR023091">
    <property type="entry name" value="MetalPrtase_cat_dom_sf_prd"/>
</dbReference>
<keyword evidence="11" id="KW-1185">Reference proteome</keyword>
<keyword evidence="8 9" id="KW-0862">Zinc</keyword>
<comment type="function">
    <text evidence="9">Single strand-specific metallo-endoribonuclease involved in late-stage 70S ribosome quality control and in maturation of the 3' terminus of the 16S rRNA.</text>
</comment>
<dbReference type="GO" id="GO:0005737">
    <property type="term" value="C:cytoplasm"/>
    <property type="evidence" value="ECO:0007669"/>
    <property type="project" value="UniProtKB-SubCell"/>
</dbReference>
<dbReference type="InterPro" id="IPR020549">
    <property type="entry name" value="YbeY_CS"/>
</dbReference>
<keyword evidence="3 9" id="KW-0698">rRNA processing</keyword>
<gene>
    <name evidence="9" type="primary">ybeY</name>
    <name evidence="10" type="ORF">A6K76_00035</name>
</gene>
<evidence type="ECO:0000313" key="10">
    <source>
        <dbReference type="EMBL" id="OCS94596.1"/>
    </source>
</evidence>
<keyword evidence="4 9" id="KW-0540">Nuclease</keyword>
<dbReference type="InterPro" id="IPR002036">
    <property type="entry name" value="YbeY"/>
</dbReference>
<name>A0A1C0Z5C0_9BACL</name>
<accession>A0A1C0Z5C0</accession>
<keyword evidence="2 9" id="KW-0690">Ribosome biogenesis</keyword>
<dbReference type="SUPFAM" id="SSF55486">
    <property type="entry name" value="Metalloproteases ('zincins'), catalytic domain"/>
    <property type="match status" value="1"/>
</dbReference>
<feature type="binding site" evidence="9">
    <location>
        <position position="125"/>
    </location>
    <ligand>
        <name>Zn(2+)</name>
        <dbReference type="ChEBI" id="CHEBI:29105"/>
        <note>catalytic</note>
    </ligand>
</feature>
<keyword evidence="9" id="KW-0963">Cytoplasm</keyword>
<comment type="similarity">
    <text evidence="1 9">Belongs to the endoribonuclease YbeY family.</text>
</comment>
<dbReference type="EMBL" id="MATO01000001">
    <property type="protein sequence ID" value="OCS94596.1"/>
    <property type="molecule type" value="Genomic_DNA"/>
</dbReference>
<keyword evidence="7 9" id="KW-0378">Hydrolase</keyword>
<comment type="cofactor">
    <cofactor evidence="9">
        <name>Zn(2+)</name>
        <dbReference type="ChEBI" id="CHEBI:29105"/>
    </cofactor>
    <text evidence="9">Binds 1 zinc ion.</text>
</comment>
<evidence type="ECO:0000313" key="11">
    <source>
        <dbReference type="Proteomes" id="UP000093482"/>
    </source>
</evidence>
<dbReference type="Pfam" id="PF02130">
    <property type="entry name" value="YbeY"/>
    <property type="match status" value="1"/>
</dbReference>
<protein>
    <recommendedName>
        <fullName evidence="9">Endoribonuclease YbeY</fullName>
        <ecNumber evidence="9">3.1.-.-</ecNumber>
    </recommendedName>
</protein>
<organism evidence="10 11">
    <name type="scientific">Caryophanon latum</name>
    <dbReference type="NCBI Taxonomy" id="33977"/>
    <lineage>
        <taxon>Bacteria</taxon>
        <taxon>Bacillati</taxon>
        <taxon>Bacillota</taxon>
        <taxon>Bacilli</taxon>
        <taxon>Bacillales</taxon>
        <taxon>Caryophanaceae</taxon>
        <taxon>Caryophanon</taxon>
    </lineage>
</organism>
<feature type="binding site" evidence="9">
    <location>
        <position position="121"/>
    </location>
    <ligand>
        <name>Zn(2+)</name>
        <dbReference type="ChEBI" id="CHEBI:29105"/>
        <note>catalytic</note>
    </ligand>
</feature>
<dbReference type="AlphaFoldDB" id="A0A1C0Z5C0"/>
<dbReference type="Proteomes" id="UP000093482">
    <property type="component" value="Unassembled WGS sequence"/>
</dbReference>
<evidence type="ECO:0000256" key="5">
    <source>
        <dbReference type="ARBA" id="ARBA00022723"/>
    </source>
</evidence>
<dbReference type="PANTHER" id="PTHR46986:SF1">
    <property type="entry name" value="ENDORIBONUCLEASE YBEY, CHLOROPLASTIC"/>
    <property type="match status" value="1"/>
</dbReference>
<feature type="binding site" evidence="9">
    <location>
        <position position="131"/>
    </location>
    <ligand>
        <name>Zn(2+)</name>
        <dbReference type="ChEBI" id="CHEBI:29105"/>
        <note>catalytic</note>
    </ligand>
</feature>
<comment type="caution">
    <text evidence="10">The sequence shown here is derived from an EMBL/GenBank/DDBJ whole genome shotgun (WGS) entry which is preliminary data.</text>
</comment>
<dbReference type="GO" id="GO:0004222">
    <property type="term" value="F:metalloendopeptidase activity"/>
    <property type="evidence" value="ECO:0007669"/>
    <property type="project" value="InterPro"/>
</dbReference>
<evidence type="ECO:0000256" key="7">
    <source>
        <dbReference type="ARBA" id="ARBA00022801"/>
    </source>
</evidence>
<evidence type="ECO:0000256" key="8">
    <source>
        <dbReference type="ARBA" id="ARBA00022833"/>
    </source>
</evidence>
<keyword evidence="6 9" id="KW-0255">Endonuclease</keyword>
<evidence type="ECO:0000256" key="6">
    <source>
        <dbReference type="ARBA" id="ARBA00022759"/>
    </source>
</evidence>
<dbReference type="Gene3D" id="3.40.390.30">
    <property type="entry name" value="Metalloproteases ('zincins'), catalytic domain"/>
    <property type="match status" value="1"/>
</dbReference>
<dbReference type="OrthoDB" id="9807740at2"/>
<dbReference type="GO" id="GO:0008270">
    <property type="term" value="F:zinc ion binding"/>
    <property type="evidence" value="ECO:0007669"/>
    <property type="project" value="UniProtKB-UniRule"/>
</dbReference>
<reference evidence="10 11" key="1">
    <citation type="submission" date="2016-07" db="EMBL/GenBank/DDBJ databases">
        <title>Caryophanon latum genome sequencing.</title>
        <authorList>
            <person name="Verma A."/>
            <person name="Pal Y."/>
            <person name="Krishnamurthi S."/>
        </authorList>
    </citation>
    <scope>NUCLEOTIDE SEQUENCE [LARGE SCALE GENOMIC DNA]</scope>
    <source>
        <strain evidence="10 11">DSM 14151</strain>
    </source>
</reference>
<comment type="subcellular location">
    <subcellularLocation>
        <location evidence="9">Cytoplasm</location>
    </subcellularLocation>
</comment>
<dbReference type="GO" id="GO:0006364">
    <property type="term" value="P:rRNA processing"/>
    <property type="evidence" value="ECO:0007669"/>
    <property type="project" value="UniProtKB-UniRule"/>
</dbReference>
<dbReference type="PANTHER" id="PTHR46986">
    <property type="entry name" value="ENDORIBONUCLEASE YBEY, CHLOROPLASTIC"/>
    <property type="match status" value="1"/>
</dbReference>
<dbReference type="GO" id="GO:0004521">
    <property type="term" value="F:RNA endonuclease activity"/>
    <property type="evidence" value="ECO:0007669"/>
    <property type="project" value="UniProtKB-UniRule"/>
</dbReference>
<sequence length="161" mass="18485">MLHIDFLDETNEVQQAHVELVESLLQHAATIESIEDGTEVSVTFVTNDAIQEINREYRDKDQPTDVISFAMEELGDGEMEVVIEGMPRMLGDIIISIDRTREQADDFGHTFERELGFLAVHGFLHLLGYDHMNDVDEKKMFGKQDEILLSYGLERDRNERA</sequence>
<dbReference type="RefSeq" id="WP_066460895.1">
    <property type="nucleotide sequence ID" value="NZ_MATO01000001.1"/>
</dbReference>
<evidence type="ECO:0000256" key="3">
    <source>
        <dbReference type="ARBA" id="ARBA00022552"/>
    </source>
</evidence>
<dbReference type="NCBIfam" id="TIGR00043">
    <property type="entry name" value="rRNA maturation RNase YbeY"/>
    <property type="match status" value="1"/>
</dbReference>
<evidence type="ECO:0000256" key="2">
    <source>
        <dbReference type="ARBA" id="ARBA00022517"/>
    </source>
</evidence>
<dbReference type="HAMAP" id="MF_00009">
    <property type="entry name" value="Endoribonucl_YbeY"/>
    <property type="match status" value="1"/>
</dbReference>
<evidence type="ECO:0000256" key="9">
    <source>
        <dbReference type="HAMAP-Rule" id="MF_00009"/>
    </source>
</evidence>
<proteinExistence type="inferred from homology"/>
<evidence type="ECO:0000256" key="4">
    <source>
        <dbReference type="ARBA" id="ARBA00022722"/>
    </source>
</evidence>
<dbReference type="EC" id="3.1.-.-" evidence="9"/>
<keyword evidence="5 9" id="KW-0479">Metal-binding</keyword>
<evidence type="ECO:0000256" key="1">
    <source>
        <dbReference type="ARBA" id="ARBA00010875"/>
    </source>
</evidence>
<dbReference type="PROSITE" id="PS01306">
    <property type="entry name" value="UPF0054"/>
    <property type="match status" value="1"/>
</dbReference>